<keyword evidence="2" id="KW-1185">Reference proteome</keyword>
<gene>
    <name evidence="1" type="ORF">RM446_23450</name>
</gene>
<reference evidence="2" key="1">
    <citation type="submission" date="2023-07" db="EMBL/GenBank/DDBJ databases">
        <title>30 novel species of actinomycetes from the DSMZ collection.</title>
        <authorList>
            <person name="Nouioui I."/>
        </authorList>
    </citation>
    <scope>NUCLEOTIDE SEQUENCE [LARGE SCALE GENOMIC DNA]</scope>
    <source>
        <strain evidence="2">DSM 45055</strain>
    </source>
</reference>
<proteinExistence type="predicted"/>
<sequence>MTAPTDMNRDQVAAELYRVHAMTHDLPAPWDQVPDNVRDRFLQVADGLLARTVVLARTRTGPADAADYLTASTVEAVDQATEHAADSLRRARELGVASYYQTSVTADESTLVQMIVQAWISGHRTASAAASGVLDDLAAARTDADRATTALEAVQASVADMNTRTEQGLTITVEVPGEVPVPGRAPLPDSYTADIYAHHLGGKVRLVDLNDGERIADLDYDTVRALVPYLLALVRDHDQAPATKRDRAIRQFAERAHVELCGGTAEAAAGCDHCQDFAAFAVDRFAAQADADAA</sequence>
<organism evidence="1 2">
    <name type="scientific">Streptomonospora wellingtoniae</name>
    <dbReference type="NCBI Taxonomy" id="3075544"/>
    <lineage>
        <taxon>Bacteria</taxon>
        <taxon>Bacillati</taxon>
        <taxon>Actinomycetota</taxon>
        <taxon>Actinomycetes</taxon>
        <taxon>Streptosporangiales</taxon>
        <taxon>Nocardiopsidaceae</taxon>
        <taxon>Streptomonospora</taxon>
    </lineage>
</organism>
<dbReference type="Proteomes" id="UP001183226">
    <property type="component" value="Unassembled WGS sequence"/>
</dbReference>
<dbReference type="RefSeq" id="WP_311547605.1">
    <property type="nucleotide sequence ID" value="NZ_JAVREK010000035.1"/>
</dbReference>
<dbReference type="EMBL" id="JAVREK010000035">
    <property type="protein sequence ID" value="MDT0305090.1"/>
    <property type="molecule type" value="Genomic_DNA"/>
</dbReference>
<accession>A0ABU2L0K5</accession>
<protein>
    <submittedName>
        <fullName evidence="1">Uncharacterized protein</fullName>
    </submittedName>
</protein>
<evidence type="ECO:0000313" key="1">
    <source>
        <dbReference type="EMBL" id="MDT0305090.1"/>
    </source>
</evidence>
<name>A0ABU2L0K5_9ACTN</name>
<evidence type="ECO:0000313" key="2">
    <source>
        <dbReference type="Proteomes" id="UP001183226"/>
    </source>
</evidence>
<comment type="caution">
    <text evidence="1">The sequence shown here is derived from an EMBL/GenBank/DDBJ whole genome shotgun (WGS) entry which is preliminary data.</text>
</comment>